<evidence type="ECO:0008006" key="3">
    <source>
        <dbReference type="Google" id="ProtNLM"/>
    </source>
</evidence>
<keyword evidence="2" id="KW-1185">Reference proteome</keyword>
<dbReference type="Proteomes" id="UP001189429">
    <property type="component" value="Unassembled WGS sequence"/>
</dbReference>
<accession>A0ABN9WEQ7</accession>
<reference evidence="1" key="1">
    <citation type="submission" date="2023-10" db="EMBL/GenBank/DDBJ databases">
        <authorList>
            <person name="Chen Y."/>
            <person name="Shah S."/>
            <person name="Dougan E. K."/>
            <person name="Thang M."/>
            <person name="Chan C."/>
        </authorList>
    </citation>
    <scope>NUCLEOTIDE SEQUENCE [LARGE SCALE GENOMIC DNA]</scope>
</reference>
<evidence type="ECO:0000313" key="2">
    <source>
        <dbReference type="Proteomes" id="UP001189429"/>
    </source>
</evidence>
<proteinExistence type="predicted"/>
<comment type="caution">
    <text evidence="1">The sequence shown here is derived from an EMBL/GenBank/DDBJ whole genome shotgun (WGS) entry which is preliminary data.</text>
</comment>
<dbReference type="EMBL" id="CAUYUJ010018601">
    <property type="protein sequence ID" value="CAK0884878.1"/>
    <property type="molecule type" value="Genomic_DNA"/>
</dbReference>
<feature type="non-terminal residue" evidence="1">
    <location>
        <position position="378"/>
    </location>
</feature>
<sequence>MRVSADMYVDQGILAGNSATSLICRCLLDVLVDASCLYPSISLYSVVDDITVGAVDKRKHVINRVLGATRSICIQLELVGFTISTNKNIVMGSSAQVVQVIRMGLRAWDFKGLGATKNLGVAFAGARKRSTKDQTRRWQSLLPRLSRFRSLASSFSGMHRILKTGGAPTAFYGVRVLDMEFDKWDIGDGISLHLSSFGRHSVEALVVQGTYRQLLRHVAIPSPDGVPKPPLITVIREELQSFRKGGNPKAAIFISGVIAGGYPCQLQLYRDIKVIAPLCLACGQAEGTPKHRLYGCPGSHLVRRDLDLDGVVREGAGRPECDLMVPRVLVPDPGADWPTLSMASSRLWHRRPASDLLGPRLCVDGSGLDQDNPLSARA</sequence>
<organism evidence="1 2">
    <name type="scientific">Prorocentrum cordatum</name>
    <dbReference type="NCBI Taxonomy" id="2364126"/>
    <lineage>
        <taxon>Eukaryota</taxon>
        <taxon>Sar</taxon>
        <taxon>Alveolata</taxon>
        <taxon>Dinophyceae</taxon>
        <taxon>Prorocentrales</taxon>
        <taxon>Prorocentraceae</taxon>
        <taxon>Prorocentrum</taxon>
    </lineage>
</organism>
<gene>
    <name evidence="1" type="ORF">PCOR1329_LOCUS66654</name>
</gene>
<protein>
    <recommendedName>
        <fullName evidence="3">Reverse transcriptase domain-containing protein</fullName>
    </recommendedName>
</protein>
<evidence type="ECO:0000313" key="1">
    <source>
        <dbReference type="EMBL" id="CAK0884878.1"/>
    </source>
</evidence>
<name>A0ABN9WEQ7_9DINO</name>